<dbReference type="InterPro" id="IPR051715">
    <property type="entry name" value="Intimin-Invasin_domain"/>
</dbReference>
<keyword evidence="8" id="KW-1185">Reference proteome</keyword>
<comment type="caution">
    <text evidence="7">The sequence shown here is derived from an EMBL/GenBank/DDBJ whole genome shotgun (WGS) entry which is preliminary data.</text>
</comment>
<dbReference type="InterPro" id="IPR003343">
    <property type="entry name" value="Big_2"/>
</dbReference>
<evidence type="ECO:0000256" key="2">
    <source>
        <dbReference type="ARBA" id="ARBA00017346"/>
    </source>
</evidence>
<feature type="domain" description="BIG2" evidence="6">
    <location>
        <begin position="422"/>
        <end position="497"/>
    </location>
</feature>
<feature type="domain" description="BIG2" evidence="6">
    <location>
        <begin position="1141"/>
        <end position="1219"/>
    </location>
</feature>
<dbReference type="RefSeq" id="WP_209499503.1">
    <property type="nucleotide sequence ID" value="NZ_JAGGMQ010000001.1"/>
</dbReference>
<evidence type="ECO:0000313" key="7">
    <source>
        <dbReference type="EMBL" id="MBP2169553.1"/>
    </source>
</evidence>
<dbReference type="Gene3D" id="2.60.40.10">
    <property type="entry name" value="Immunoglobulins"/>
    <property type="match status" value="1"/>
</dbReference>
<keyword evidence="4" id="KW-1015">Disulfide bond</keyword>
<evidence type="ECO:0000256" key="5">
    <source>
        <dbReference type="ARBA" id="ARBA00029955"/>
    </source>
</evidence>
<name>A0ABS4PA86_9GAMM</name>
<dbReference type="PANTHER" id="PTHR39576">
    <property type="entry name" value="ATTACHING AND EFFACING PROTEIN HOMOLOG-RELATED-RELATED"/>
    <property type="match status" value="1"/>
</dbReference>
<feature type="domain" description="BIG2" evidence="6">
    <location>
        <begin position="973"/>
        <end position="1051"/>
    </location>
</feature>
<feature type="domain" description="BIG2" evidence="6">
    <location>
        <begin position="810"/>
        <end position="883"/>
    </location>
</feature>
<dbReference type="InterPro" id="IPR008964">
    <property type="entry name" value="Invasin/intimin_cell_adhesion"/>
</dbReference>
<dbReference type="Pfam" id="PF02369">
    <property type="entry name" value="Big_1"/>
    <property type="match status" value="1"/>
</dbReference>
<dbReference type="InterPro" id="IPR024519">
    <property type="entry name" value="IAT_beta"/>
</dbReference>
<dbReference type="Gene3D" id="2.60.40.1080">
    <property type="match status" value="6"/>
</dbReference>
<evidence type="ECO:0000256" key="4">
    <source>
        <dbReference type="ARBA" id="ARBA00023157"/>
    </source>
</evidence>
<reference evidence="8" key="2">
    <citation type="submission" date="2023-07" db="EMBL/GenBank/DDBJ databases">
        <title>Genome mining of underrepresented organisms for secondary metabolites.</title>
        <authorList>
            <person name="D'Agostino P.M."/>
        </authorList>
    </citation>
    <scope>NUCLEOTIDE SEQUENCE [LARGE SCALE GENOMIC DNA]</scope>
    <source>
        <strain evidence="8">WS4403</strain>
    </source>
</reference>
<protein>
    <recommendedName>
        <fullName evidence="2">Intimin</fullName>
    </recommendedName>
    <alternativeName>
        <fullName evidence="5">Attaching and effacing protein</fullName>
    </alternativeName>
</protein>
<accession>A0ABS4PA86</accession>
<comment type="similarity">
    <text evidence="1">Belongs to the intimin/invasin family.</text>
</comment>
<dbReference type="EMBL" id="JAGGMQ010000001">
    <property type="protein sequence ID" value="MBP2169553.1"/>
    <property type="molecule type" value="Genomic_DNA"/>
</dbReference>
<dbReference type="InterPro" id="IPR003344">
    <property type="entry name" value="Big_1_dom"/>
</dbReference>
<sequence>MLPKPQEESWRQLQQQMKPEVGDLEQLQRNISQQYNLQLKEWLLLPDINASTHLYPAVELVQIKADEDVQTFAWRYSMSLSQLKNLNQPLKTPEQLQDLRGQWVVAPRVTAEGKLTQASSPQAEKIQQWMDGFWRGASQQGASHSAANQASSMMSQAATAEVESWLNHTGGHARVKIDTRFNGEDDFGLDYLLPLHSDQSDTLFSQFSAHRWNDRNIANLGFGWRHMINPDLMLGGNLFYDQDLTRHHNRLGTGLELWGQRLRASANYYYPLSDWRHSADNRFLSDDAYFTLYERAARGWDVKLDAALGDHFAANAGWFQWYGDKVDVRGSRSEASEDPHGLTLGLKWQPLPLLSLHAQHDFISNQSNDFKAGLNLSWQFGRTLDEMLDPQRAQALPSLMQASTAFVERNNNIVLAYKEQEKSWQIYFDPKELTIKAGSAPFIHAIKGITAAHTRYHSSDASVAQVDNLSGQVTPLREGQTTVTAETYVKLSDPPVSRASYQLTVLPNDAMSSLTLQVPENGVINANGDIKFQPGKTGRILFTATAVDAQGNPISGRKVWWSHSNPRLGTLQTNQGQTDSAGKAMVYLENISTTGSDKVIASLLDPAAGKRATGTTGKEKSIDFNVVPPRLSLALHTAVPTPQVVVGSGKVAFIATLSEQDKVGISEQTLNWTSDNQPAGATVTDQDGFSQTELTAPASYGNGHWQVTVGQPGESAQQLTLPLARQESEELRADAVTVEYGATATTLQVSGGNGGTKHFSSADDDIVSIDASNGLMRFHNVGQTRITVRQETTETQQEPAPISVAVTVKRAQGTPLTAQDVSIKVGETGAITVSGGNSNGTALTYGSSAPGTVRVDASGKLTAVAAGTATVTISEAESTNYLAQQTTITVTVALNVATPLTGPSAIAADFGDAPLALTIAGGNGSALSTVSDDETVARIDNATVTFLKAGTAKITVSQAATSSHTAPASLTIPVTVKRISGRPLAAQDVSIKVGETGAITVSGGNSNGTALTYSSAAPGTVRVDASGKLTAVAAGTATVTISEAESTNYLAQQTTITVTVALNVATPLTGPSAIAADFGDAPLALTIAGGNGSALSTVSDDETVARIDNATVTFLKAGTAKITVSQAATSSHTAPASLTIPVTVKRISGRPLAAQDVSIKVGETGAITVSGGNSNGTALTYGSSAPATVRVDASGKLTAVAAGMATVTISEAESTNYLAQQTTLTVTVTLNAAPPLSAGEVTATQGDVPQLLNVSGGNNGGTKHFSSSDQNVVTADASSGLMTFISAGTATITVRQDATQTEEAPDPIQVPVTVNAAAPQPLVLSASFVSSTTVPVTATWRFIVTRDGQAVSGVCVKAVQKFGGSEMANTTSSNTWKNFTFNSTGVDPQFGVQIQLC</sequence>
<evidence type="ECO:0000313" key="8">
    <source>
        <dbReference type="Proteomes" id="UP001195624"/>
    </source>
</evidence>
<feature type="domain" description="BIG2" evidence="6">
    <location>
        <begin position="1235"/>
        <end position="1306"/>
    </location>
</feature>
<evidence type="ECO:0000256" key="1">
    <source>
        <dbReference type="ARBA" id="ARBA00010116"/>
    </source>
</evidence>
<dbReference type="Gene3D" id="2.40.160.160">
    <property type="entry name" value="Inverse autotransporter, beta-domain"/>
    <property type="match status" value="1"/>
</dbReference>
<dbReference type="InterPro" id="IPR013783">
    <property type="entry name" value="Ig-like_fold"/>
</dbReference>
<dbReference type="InterPro" id="IPR038177">
    <property type="entry name" value="IAT_beta_sf"/>
</dbReference>
<proteinExistence type="inferred from homology"/>
<reference evidence="7 8" key="1">
    <citation type="submission" date="2021-03" db="EMBL/GenBank/DDBJ databases">
        <authorList>
            <person name="D'Agostino P."/>
            <person name="Huntemann M."/>
            <person name="Clum A."/>
            <person name="Spunde A."/>
            <person name="Palaniappan K."/>
            <person name="Ritter S."/>
            <person name="Mikhailova N."/>
            <person name="Chen I.-M."/>
            <person name="Stamatis D."/>
            <person name="Reddy T."/>
            <person name="O'Malley R."/>
            <person name="Daum C."/>
            <person name="Shapiro N."/>
            <person name="Ivanova N."/>
            <person name="Kyrpides N."/>
            <person name="Woyke T."/>
        </authorList>
    </citation>
    <scope>NUCLEOTIDE SEQUENCE [LARGE SCALE GENOMIC DNA]</scope>
    <source>
        <strain evidence="7 8">WS4403</strain>
    </source>
</reference>
<evidence type="ECO:0000256" key="3">
    <source>
        <dbReference type="ARBA" id="ARBA00023026"/>
    </source>
</evidence>
<dbReference type="Pfam" id="PF11924">
    <property type="entry name" value="IAT_beta"/>
    <property type="match status" value="1"/>
</dbReference>
<keyword evidence="3" id="KW-0843">Virulence</keyword>
<dbReference type="Proteomes" id="UP001195624">
    <property type="component" value="Unassembled WGS sequence"/>
</dbReference>
<dbReference type="SMART" id="SM00635">
    <property type="entry name" value="BID_2"/>
    <property type="match status" value="5"/>
</dbReference>
<dbReference type="SUPFAM" id="SSF49373">
    <property type="entry name" value="Invasin/intimin cell-adhesion fragments"/>
    <property type="match status" value="6"/>
</dbReference>
<organism evidence="7 8">
    <name type="scientific">Winslowiella toletana</name>
    <dbReference type="NCBI Taxonomy" id="92490"/>
    <lineage>
        <taxon>Bacteria</taxon>
        <taxon>Pseudomonadati</taxon>
        <taxon>Pseudomonadota</taxon>
        <taxon>Gammaproteobacteria</taxon>
        <taxon>Enterobacterales</taxon>
        <taxon>Erwiniaceae</taxon>
        <taxon>Winslowiella</taxon>
    </lineage>
</organism>
<evidence type="ECO:0000259" key="6">
    <source>
        <dbReference type="SMART" id="SM00635"/>
    </source>
</evidence>
<dbReference type="PANTHER" id="PTHR39576:SF2">
    <property type="entry name" value="ATTACHING AND EFFACING PROTEIN HOMOLOG-RELATED"/>
    <property type="match status" value="1"/>
</dbReference>
<gene>
    <name evidence="7" type="ORF">J2125_002745</name>
</gene>